<sequence>MEAGTAGESCGLAHVTFRDDPNAPLTAAMIAVFTIGTTISDEDGNIIYPAAIPEPSSLVSLAVGPLVGIGSARRLRGRAGRGRPRG</sequence>
<gene>
    <name evidence="1" type="ORF">OJF2_35180</name>
</gene>
<dbReference type="EMBL" id="CP042997">
    <property type="protein sequence ID" value="QEH34973.1"/>
    <property type="molecule type" value="Genomic_DNA"/>
</dbReference>
<dbReference type="AlphaFoldDB" id="A0A5B9W2X0"/>
<evidence type="ECO:0000313" key="1">
    <source>
        <dbReference type="EMBL" id="QEH34973.1"/>
    </source>
</evidence>
<protein>
    <submittedName>
        <fullName evidence="1">Uncharacterized protein</fullName>
    </submittedName>
</protein>
<reference evidence="1 2" key="1">
    <citation type="submission" date="2019-08" db="EMBL/GenBank/DDBJ databases">
        <title>Deep-cultivation of Planctomycetes and their phenomic and genomic characterization uncovers novel biology.</title>
        <authorList>
            <person name="Wiegand S."/>
            <person name="Jogler M."/>
            <person name="Boedeker C."/>
            <person name="Pinto D."/>
            <person name="Vollmers J."/>
            <person name="Rivas-Marin E."/>
            <person name="Kohn T."/>
            <person name="Peeters S.H."/>
            <person name="Heuer A."/>
            <person name="Rast P."/>
            <person name="Oberbeckmann S."/>
            <person name="Bunk B."/>
            <person name="Jeske O."/>
            <person name="Meyerdierks A."/>
            <person name="Storesund J.E."/>
            <person name="Kallscheuer N."/>
            <person name="Luecker S."/>
            <person name="Lage O.M."/>
            <person name="Pohl T."/>
            <person name="Merkel B.J."/>
            <person name="Hornburger P."/>
            <person name="Mueller R.-W."/>
            <person name="Bruemmer F."/>
            <person name="Labrenz M."/>
            <person name="Spormann A.M."/>
            <person name="Op den Camp H."/>
            <person name="Overmann J."/>
            <person name="Amann R."/>
            <person name="Jetten M.S.M."/>
            <person name="Mascher T."/>
            <person name="Medema M.H."/>
            <person name="Devos D.P."/>
            <person name="Kaster A.-K."/>
            <person name="Ovreas L."/>
            <person name="Rohde M."/>
            <person name="Galperin M.Y."/>
            <person name="Jogler C."/>
        </authorList>
    </citation>
    <scope>NUCLEOTIDE SEQUENCE [LARGE SCALE GENOMIC DNA]</scope>
    <source>
        <strain evidence="1 2">OJF2</strain>
    </source>
</reference>
<dbReference type="Proteomes" id="UP000324233">
    <property type="component" value="Chromosome"/>
</dbReference>
<proteinExistence type="predicted"/>
<keyword evidence="2" id="KW-1185">Reference proteome</keyword>
<organism evidence="1 2">
    <name type="scientific">Aquisphaera giovannonii</name>
    <dbReference type="NCBI Taxonomy" id="406548"/>
    <lineage>
        <taxon>Bacteria</taxon>
        <taxon>Pseudomonadati</taxon>
        <taxon>Planctomycetota</taxon>
        <taxon>Planctomycetia</taxon>
        <taxon>Isosphaerales</taxon>
        <taxon>Isosphaeraceae</taxon>
        <taxon>Aquisphaera</taxon>
    </lineage>
</organism>
<accession>A0A5B9W2X0</accession>
<name>A0A5B9W2X0_9BACT</name>
<evidence type="ECO:0000313" key="2">
    <source>
        <dbReference type="Proteomes" id="UP000324233"/>
    </source>
</evidence>
<dbReference type="KEGG" id="agv:OJF2_35180"/>